<dbReference type="PROSITE" id="PS50994">
    <property type="entry name" value="INTEGRASE"/>
    <property type="match status" value="1"/>
</dbReference>
<sequence length="581" mass="65408">MNLAEIDYLRGIAQQLKAAKHGQKGRIIQDASTFLSISNAELYRRLENVGYTTERKTRSDKGKSVITEDHAKLIGGMIHIATRANGKQTLSIKDTLTILSEQGLAPQVSPTTIGRALRQYQFHPEQLRTPKAHIQQRSLHPNHVWQIDASVCVLFYLPKGGLQVMEEKEFYKNKPANIKKVENQRVIRYVITDHYSGNIYLEYVSGAEDSKNLIQCFLNAIQHRSYQDPMHGVPHILMMDKGSANLSGYFLNLLERLHVTYITHAAGNPRAKGQVECAQNIVERKFEGRLSFIKVNNIDELNEYATRWRLAFNQEFVHTRTKQTRNQLWQTIQGAELRIAPSPEICRDLVTTMPTTITVKGDLTITHTVKGHGNKSYDVRHIDGVYPKAKLDVVVNPYRAPDIDILMKDSNGNPYSITVSPRKLNSAGFAIDAPVINQRMDSTPDSQADTNRKIISKEAYNADTEAQVDAARKAKQAAYQGKVNAMADIDNTEILQNLPRAGQQLITEQTRRELAPINHVEAAKQIKALLSEQGLAEFWTASSYQTLVATHPQAVPVDAIREIAEKIINSQKTTHLRVINQ</sequence>
<dbReference type="InterPro" id="IPR012337">
    <property type="entry name" value="RNaseH-like_sf"/>
</dbReference>
<organism evidence="2 3">
    <name type="scientific">Agitococcus lubricus</name>
    <dbReference type="NCBI Taxonomy" id="1077255"/>
    <lineage>
        <taxon>Bacteria</taxon>
        <taxon>Pseudomonadati</taxon>
        <taxon>Pseudomonadota</taxon>
        <taxon>Gammaproteobacteria</taxon>
        <taxon>Moraxellales</taxon>
        <taxon>Moraxellaceae</taxon>
        <taxon>Agitococcus</taxon>
    </lineage>
</organism>
<dbReference type="InterPro" id="IPR001584">
    <property type="entry name" value="Integrase_cat-core"/>
</dbReference>
<evidence type="ECO:0000313" key="2">
    <source>
        <dbReference type="EMBL" id="PTQ91247.1"/>
    </source>
</evidence>
<dbReference type="AlphaFoldDB" id="A0A2T5J3Q7"/>
<dbReference type="Gene3D" id="3.30.420.10">
    <property type="entry name" value="Ribonuclease H-like superfamily/Ribonuclease H"/>
    <property type="match status" value="1"/>
</dbReference>
<comment type="caution">
    <text evidence="2">The sequence shown here is derived from an EMBL/GenBank/DDBJ whole genome shotgun (WGS) entry which is preliminary data.</text>
</comment>
<dbReference type="EMBL" id="QAON01000001">
    <property type="protein sequence ID" value="PTQ91247.1"/>
    <property type="molecule type" value="Genomic_DNA"/>
</dbReference>
<dbReference type="Pfam" id="PF00665">
    <property type="entry name" value="rve"/>
    <property type="match status" value="1"/>
</dbReference>
<evidence type="ECO:0000259" key="1">
    <source>
        <dbReference type="PROSITE" id="PS50994"/>
    </source>
</evidence>
<reference evidence="2 3" key="1">
    <citation type="submission" date="2018-04" db="EMBL/GenBank/DDBJ databases">
        <title>Genomic Encyclopedia of Archaeal and Bacterial Type Strains, Phase II (KMG-II): from individual species to whole genera.</title>
        <authorList>
            <person name="Goeker M."/>
        </authorList>
    </citation>
    <scope>NUCLEOTIDE SEQUENCE [LARGE SCALE GENOMIC DNA]</scope>
    <source>
        <strain evidence="2 3">DSM 5822</strain>
    </source>
</reference>
<dbReference type="RefSeq" id="WP_107864262.1">
    <property type="nucleotide sequence ID" value="NZ_QAON01000001.1"/>
</dbReference>
<protein>
    <submittedName>
        <fullName evidence="2">Integrase-like protein</fullName>
    </submittedName>
</protein>
<dbReference type="SUPFAM" id="SSF53098">
    <property type="entry name" value="Ribonuclease H-like"/>
    <property type="match status" value="1"/>
</dbReference>
<evidence type="ECO:0000313" key="3">
    <source>
        <dbReference type="Proteomes" id="UP000244223"/>
    </source>
</evidence>
<name>A0A2T5J3Q7_9GAMM</name>
<accession>A0A2T5J3Q7</accession>
<gene>
    <name evidence="2" type="ORF">C8N29_101320</name>
</gene>
<dbReference type="GO" id="GO:0003676">
    <property type="term" value="F:nucleic acid binding"/>
    <property type="evidence" value="ECO:0007669"/>
    <property type="project" value="InterPro"/>
</dbReference>
<dbReference type="PANTHER" id="PTHR35004">
    <property type="entry name" value="TRANSPOSASE RV3428C-RELATED"/>
    <property type="match status" value="1"/>
</dbReference>
<feature type="domain" description="Integrase catalytic" evidence="1">
    <location>
        <begin position="137"/>
        <end position="333"/>
    </location>
</feature>
<dbReference type="InterPro" id="IPR036397">
    <property type="entry name" value="RNaseH_sf"/>
</dbReference>
<dbReference type="GO" id="GO:0015074">
    <property type="term" value="P:DNA integration"/>
    <property type="evidence" value="ECO:0007669"/>
    <property type="project" value="InterPro"/>
</dbReference>
<keyword evidence="3" id="KW-1185">Reference proteome</keyword>
<dbReference type="OrthoDB" id="9794201at2"/>
<dbReference type="Proteomes" id="UP000244223">
    <property type="component" value="Unassembled WGS sequence"/>
</dbReference>
<proteinExistence type="predicted"/>
<dbReference type="PANTHER" id="PTHR35004:SF7">
    <property type="entry name" value="INTEGRASE PROTEIN"/>
    <property type="match status" value="1"/>
</dbReference>